<dbReference type="Proteomes" id="UP000244855">
    <property type="component" value="Unassembled WGS sequence"/>
</dbReference>
<feature type="region of interest" description="Disordered" evidence="1">
    <location>
        <begin position="58"/>
        <end position="79"/>
    </location>
</feature>
<evidence type="ECO:0000313" key="2">
    <source>
        <dbReference type="EMBL" id="PVH92134.1"/>
    </source>
</evidence>
<keyword evidence="3" id="KW-1185">Reference proteome</keyword>
<protein>
    <submittedName>
        <fullName evidence="2">Uncharacterized protein</fullName>
    </submittedName>
</protein>
<evidence type="ECO:0000313" key="3">
    <source>
        <dbReference type="Proteomes" id="UP000244855"/>
    </source>
</evidence>
<organism evidence="2 3">
    <name type="scientific">Periconia macrospinosa</name>
    <dbReference type="NCBI Taxonomy" id="97972"/>
    <lineage>
        <taxon>Eukaryota</taxon>
        <taxon>Fungi</taxon>
        <taxon>Dikarya</taxon>
        <taxon>Ascomycota</taxon>
        <taxon>Pezizomycotina</taxon>
        <taxon>Dothideomycetes</taxon>
        <taxon>Pleosporomycetidae</taxon>
        <taxon>Pleosporales</taxon>
        <taxon>Massarineae</taxon>
        <taxon>Periconiaceae</taxon>
        <taxon>Periconia</taxon>
    </lineage>
</organism>
<dbReference type="OrthoDB" id="10446469at2759"/>
<proteinExistence type="predicted"/>
<name>A0A2V1D4I1_9PLEO</name>
<dbReference type="AlphaFoldDB" id="A0A2V1D4I1"/>
<feature type="region of interest" description="Disordered" evidence="1">
    <location>
        <begin position="1"/>
        <end position="45"/>
    </location>
</feature>
<sequence>MAFQQPHLPNLTSATPSIPPIATFMPDDHHSQPSQPAVAGSHWSNPQLNDLLTECSNPQRFNGNEGAFGASLSPRPPKLAPMEPRIAYEGLPIAELYCEQQLPPLRMVFCSTGGGW</sequence>
<gene>
    <name evidence="2" type="ORF">DM02DRAFT_663248</name>
</gene>
<accession>A0A2V1D4I1</accession>
<evidence type="ECO:0000256" key="1">
    <source>
        <dbReference type="SAM" id="MobiDB-lite"/>
    </source>
</evidence>
<dbReference type="EMBL" id="KZ805717">
    <property type="protein sequence ID" value="PVH92134.1"/>
    <property type="molecule type" value="Genomic_DNA"/>
</dbReference>
<reference evidence="2 3" key="1">
    <citation type="journal article" date="2018" name="Sci. Rep.">
        <title>Comparative genomics provides insights into the lifestyle and reveals functional heterogeneity of dark septate endophytic fungi.</title>
        <authorList>
            <person name="Knapp D.G."/>
            <person name="Nemeth J.B."/>
            <person name="Barry K."/>
            <person name="Hainaut M."/>
            <person name="Henrissat B."/>
            <person name="Johnson J."/>
            <person name="Kuo A."/>
            <person name="Lim J.H.P."/>
            <person name="Lipzen A."/>
            <person name="Nolan M."/>
            <person name="Ohm R.A."/>
            <person name="Tamas L."/>
            <person name="Grigoriev I.V."/>
            <person name="Spatafora J.W."/>
            <person name="Nagy L.G."/>
            <person name="Kovacs G.M."/>
        </authorList>
    </citation>
    <scope>NUCLEOTIDE SEQUENCE [LARGE SCALE GENOMIC DNA]</scope>
    <source>
        <strain evidence="2 3">DSE2036</strain>
    </source>
</reference>